<dbReference type="PANTHER" id="PTHR37299">
    <property type="entry name" value="TRANSCRIPTIONAL REGULATOR-RELATED"/>
    <property type="match status" value="1"/>
</dbReference>
<dbReference type="Pfam" id="PF00072">
    <property type="entry name" value="Response_reg"/>
    <property type="match status" value="1"/>
</dbReference>
<evidence type="ECO:0000256" key="1">
    <source>
        <dbReference type="PROSITE-ProRule" id="PRU00169"/>
    </source>
</evidence>
<reference evidence="4 5" key="1">
    <citation type="submission" date="2019-08" db="EMBL/GenBank/DDBJ databases">
        <title>Genome of Phaeodactylibacter luteus.</title>
        <authorList>
            <person name="Bowman J.P."/>
        </authorList>
    </citation>
    <scope>NUCLEOTIDE SEQUENCE [LARGE SCALE GENOMIC DNA]</scope>
    <source>
        <strain evidence="4 5">KCTC 42180</strain>
    </source>
</reference>
<feature type="domain" description="Response regulatory" evidence="2">
    <location>
        <begin position="5"/>
        <end position="122"/>
    </location>
</feature>
<accession>A0A5C6RHL5</accession>
<dbReference type="EMBL" id="VOOR01000044">
    <property type="protein sequence ID" value="TXB61831.1"/>
    <property type="molecule type" value="Genomic_DNA"/>
</dbReference>
<feature type="domain" description="HTH LytTR-type" evidence="3">
    <location>
        <begin position="139"/>
        <end position="245"/>
    </location>
</feature>
<keyword evidence="1" id="KW-0597">Phosphoprotein</keyword>
<dbReference type="SMART" id="SM00850">
    <property type="entry name" value="LytTR"/>
    <property type="match status" value="1"/>
</dbReference>
<dbReference type="InterPro" id="IPR007492">
    <property type="entry name" value="LytTR_DNA-bd_dom"/>
</dbReference>
<dbReference type="GO" id="GO:0000156">
    <property type="term" value="F:phosphorelay response regulator activity"/>
    <property type="evidence" value="ECO:0007669"/>
    <property type="project" value="InterPro"/>
</dbReference>
<dbReference type="AlphaFoldDB" id="A0A5C6RHL5"/>
<dbReference type="Gene3D" id="2.40.50.1020">
    <property type="entry name" value="LytTr DNA-binding domain"/>
    <property type="match status" value="1"/>
</dbReference>
<dbReference type="InterPro" id="IPR001789">
    <property type="entry name" value="Sig_transdc_resp-reg_receiver"/>
</dbReference>
<dbReference type="Proteomes" id="UP000321580">
    <property type="component" value="Unassembled WGS sequence"/>
</dbReference>
<evidence type="ECO:0000313" key="4">
    <source>
        <dbReference type="EMBL" id="TXB61831.1"/>
    </source>
</evidence>
<protein>
    <submittedName>
        <fullName evidence="4">Response regulator transcription factor</fullName>
    </submittedName>
</protein>
<proteinExistence type="predicted"/>
<evidence type="ECO:0000259" key="3">
    <source>
        <dbReference type="PROSITE" id="PS50930"/>
    </source>
</evidence>
<dbReference type="OrthoDB" id="1646880at2"/>
<feature type="modified residue" description="4-aspartylphosphate" evidence="1">
    <location>
        <position position="59"/>
    </location>
</feature>
<dbReference type="SUPFAM" id="SSF52172">
    <property type="entry name" value="CheY-like"/>
    <property type="match status" value="1"/>
</dbReference>
<keyword evidence="5" id="KW-1185">Reference proteome</keyword>
<organism evidence="4 5">
    <name type="scientific">Phaeodactylibacter luteus</name>
    <dbReference type="NCBI Taxonomy" id="1564516"/>
    <lineage>
        <taxon>Bacteria</taxon>
        <taxon>Pseudomonadati</taxon>
        <taxon>Bacteroidota</taxon>
        <taxon>Saprospiria</taxon>
        <taxon>Saprospirales</taxon>
        <taxon>Haliscomenobacteraceae</taxon>
        <taxon>Phaeodactylibacter</taxon>
    </lineage>
</organism>
<gene>
    <name evidence="4" type="ORF">FRY97_17165</name>
</gene>
<dbReference type="SMART" id="SM00448">
    <property type="entry name" value="REC"/>
    <property type="match status" value="1"/>
</dbReference>
<dbReference type="Gene3D" id="3.40.50.2300">
    <property type="match status" value="1"/>
</dbReference>
<evidence type="ECO:0000313" key="5">
    <source>
        <dbReference type="Proteomes" id="UP000321580"/>
    </source>
</evidence>
<dbReference type="InterPro" id="IPR011006">
    <property type="entry name" value="CheY-like_superfamily"/>
</dbReference>
<evidence type="ECO:0000259" key="2">
    <source>
        <dbReference type="PROSITE" id="PS50110"/>
    </source>
</evidence>
<dbReference type="PROSITE" id="PS50110">
    <property type="entry name" value="RESPONSE_REGULATORY"/>
    <property type="match status" value="1"/>
</dbReference>
<dbReference type="InterPro" id="IPR046947">
    <property type="entry name" value="LytR-like"/>
</dbReference>
<name>A0A5C6RHL5_9BACT</name>
<dbReference type="PROSITE" id="PS50930">
    <property type="entry name" value="HTH_LYTTR"/>
    <property type="match status" value="1"/>
</dbReference>
<dbReference type="GO" id="GO:0003677">
    <property type="term" value="F:DNA binding"/>
    <property type="evidence" value="ECO:0007669"/>
    <property type="project" value="InterPro"/>
</dbReference>
<comment type="caution">
    <text evidence="4">The sequence shown here is derived from an EMBL/GenBank/DDBJ whole genome shotgun (WGS) entry which is preliminary data.</text>
</comment>
<sequence length="248" mass="28075">MIQYPFIIVEDVALQREYLSELLSSRLELSPLGAFDNAEEAYEFLASPEERKPALIFLDIEMPEASGFNLLESLRNLRLQCKVIITTAFAEYAVKGYEYGLSGYLLKPIEPQQLNKAVDRAIQELQAAGQARRNDDQHLLIKEKGRWVRLQYDEILYLEGANVDVRIITQGGTFLTRDRIKNLAQALPSALFLRVHDSFIVNLSYVKAYASNYSFLELCPGPGEALVKLPVGPKYRPKVKEQVSTMDG</sequence>
<dbReference type="Pfam" id="PF04397">
    <property type="entry name" value="LytTR"/>
    <property type="match status" value="1"/>
</dbReference>
<dbReference type="RefSeq" id="WP_147168801.1">
    <property type="nucleotide sequence ID" value="NZ_VOOR01000044.1"/>
</dbReference>
<dbReference type="PANTHER" id="PTHR37299:SF1">
    <property type="entry name" value="STAGE 0 SPORULATION PROTEIN A HOMOLOG"/>
    <property type="match status" value="1"/>
</dbReference>